<name>A0A0A9HGD3_ARUDO</name>
<organism evidence="1">
    <name type="scientific">Arundo donax</name>
    <name type="common">Giant reed</name>
    <name type="synonym">Donax arundinaceus</name>
    <dbReference type="NCBI Taxonomy" id="35708"/>
    <lineage>
        <taxon>Eukaryota</taxon>
        <taxon>Viridiplantae</taxon>
        <taxon>Streptophyta</taxon>
        <taxon>Embryophyta</taxon>
        <taxon>Tracheophyta</taxon>
        <taxon>Spermatophyta</taxon>
        <taxon>Magnoliopsida</taxon>
        <taxon>Liliopsida</taxon>
        <taxon>Poales</taxon>
        <taxon>Poaceae</taxon>
        <taxon>PACMAD clade</taxon>
        <taxon>Arundinoideae</taxon>
        <taxon>Arundineae</taxon>
        <taxon>Arundo</taxon>
    </lineage>
</organism>
<reference evidence="1" key="1">
    <citation type="submission" date="2014-09" db="EMBL/GenBank/DDBJ databases">
        <authorList>
            <person name="Magalhaes I.L.F."/>
            <person name="Oliveira U."/>
            <person name="Santos F.R."/>
            <person name="Vidigal T.H.D.A."/>
            <person name="Brescovit A.D."/>
            <person name="Santos A.J."/>
        </authorList>
    </citation>
    <scope>NUCLEOTIDE SEQUENCE</scope>
    <source>
        <tissue evidence="1">Shoot tissue taken approximately 20 cm above the soil surface</tissue>
    </source>
</reference>
<sequence length="61" mass="6798">MRQSSINTIYNSEYSSVRALPSWCNVDHGIVAPASQGLVLLNARRHEVSVLRRNNSVGLLF</sequence>
<protein>
    <submittedName>
        <fullName evidence="1">Uncharacterized protein</fullName>
    </submittedName>
</protein>
<dbReference type="AlphaFoldDB" id="A0A0A9HGD3"/>
<proteinExistence type="predicted"/>
<dbReference type="EMBL" id="GBRH01162089">
    <property type="protein sequence ID" value="JAE35807.1"/>
    <property type="molecule type" value="Transcribed_RNA"/>
</dbReference>
<reference evidence="1" key="2">
    <citation type="journal article" date="2015" name="Data Brief">
        <title>Shoot transcriptome of the giant reed, Arundo donax.</title>
        <authorList>
            <person name="Barrero R.A."/>
            <person name="Guerrero F.D."/>
            <person name="Moolhuijzen P."/>
            <person name="Goolsby J.A."/>
            <person name="Tidwell J."/>
            <person name="Bellgard S.E."/>
            <person name="Bellgard M.I."/>
        </authorList>
    </citation>
    <scope>NUCLEOTIDE SEQUENCE</scope>
    <source>
        <tissue evidence="1">Shoot tissue taken approximately 20 cm above the soil surface</tissue>
    </source>
</reference>
<evidence type="ECO:0000313" key="1">
    <source>
        <dbReference type="EMBL" id="JAE35807.1"/>
    </source>
</evidence>
<accession>A0A0A9HGD3</accession>